<keyword evidence="2" id="KW-1185">Reference proteome</keyword>
<dbReference type="GO" id="GO:0016740">
    <property type="term" value="F:transferase activity"/>
    <property type="evidence" value="ECO:0007669"/>
    <property type="project" value="UniProtKB-KW"/>
</dbReference>
<dbReference type="EMBL" id="NGJU01000030">
    <property type="protein sequence ID" value="RST91384.1"/>
    <property type="molecule type" value="Genomic_DNA"/>
</dbReference>
<dbReference type="RefSeq" id="WP_126782363.1">
    <property type="nucleotide sequence ID" value="NZ_CAUQJP010000008.1"/>
</dbReference>
<gene>
    <name evidence="1" type="ORF">CBF35_14330</name>
</gene>
<accession>A0A429ZCH4</accession>
<dbReference type="Pfam" id="PF05014">
    <property type="entry name" value="Nuc_deoxyrib_tr"/>
    <property type="match status" value="1"/>
</dbReference>
<dbReference type="AlphaFoldDB" id="A0A429ZCH4"/>
<sequence>MNKQIYYASPLFSSMELKYNAYLVAKLRQLYPSETFYVPQEQGDINDKSNYADAKTIAKYDTDALLASKLMIAVLDGPVIDVGVASEIGVAYQAGIPVLGLFSDSRQQGADSPEKLAALQEVAESQFPYANLYTIGLVKLNGQVISTEEQWLTTIKDYL</sequence>
<dbReference type="GeneID" id="98569524"/>
<proteinExistence type="predicted"/>
<evidence type="ECO:0000313" key="2">
    <source>
        <dbReference type="Proteomes" id="UP000287239"/>
    </source>
</evidence>
<dbReference type="SUPFAM" id="SSF52309">
    <property type="entry name" value="N-(deoxy)ribosyltransferase-like"/>
    <property type="match status" value="1"/>
</dbReference>
<dbReference type="OrthoDB" id="1691394at2"/>
<evidence type="ECO:0000313" key="1">
    <source>
        <dbReference type="EMBL" id="RST91384.1"/>
    </source>
</evidence>
<comment type="caution">
    <text evidence="1">The sequence shown here is derived from an EMBL/GenBank/DDBJ whole genome shotgun (WGS) entry which is preliminary data.</text>
</comment>
<keyword evidence="1" id="KW-0808">Transferase</keyword>
<organism evidence="1 2">
    <name type="scientific">Vagococcus salmoninarum</name>
    <dbReference type="NCBI Taxonomy" id="2739"/>
    <lineage>
        <taxon>Bacteria</taxon>
        <taxon>Bacillati</taxon>
        <taxon>Bacillota</taxon>
        <taxon>Bacilli</taxon>
        <taxon>Lactobacillales</taxon>
        <taxon>Enterococcaceae</taxon>
        <taxon>Vagococcus</taxon>
    </lineage>
</organism>
<protein>
    <submittedName>
        <fullName evidence="1">Nucleoside 2-deoxyribosyltransferase</fullName>
    </submittedName>
</protein>
<dbReference type="Proteomes" id="UP000287239">
    <property type="component" value="Unassembled WGS sequence"/>
</dbReference>
<dbReference type="InterPro" id="IPR007710">
    <property type="entry name" value="Nucleoside_deoxyribTrfase"/>
</dbReference>
<name>A0A429ZCH4_9ENTE</name>
<dbReference type="Gene3D" id="3.40.50.450">
    <property type="match status" value="1"/>
</dbReference>
<reference evidence="1 2" key="1">
    <citation type="submission" date="2017-05" db="EMBL/GenBank/DDBJ databases">
        <title>Vagococcus spp. assemblies.</title>
        <authorList>
            <person name="Gulvik C.A."/>
        </authorList>
    </citation>
    <scope>NUCLEOTIDE SEQUENCE [LARGE SCALE GENOMIC DNA]</scope>
    <source>
        <strain evidence="1 2">NCFB 2777</strain>
    </source>
</reference>